<evidence type="ECO:0000256" key="1">
    <source>
        <dbReference type="SAM" id="SignalP"/>
    </source>
</evidence>
<evidence type="ECO:0000313" key="3">
    <source>
        <dbReference type="Proteomes" id="UP000298213"/>
    </source>
</evidence>
<sequence>MKRLLQSFAVITAFAAATAPVQAACWDAAAFEAAQVRQLETMLTAAAARCETRSPAFAAHYGTFRAVNGAALASAQARLQRHFAGAGEGQVFSASLATQAASAARGLSCDDMAVLARIAADSGGSVEALARFASSADLRPQGGAETCRAEAVPIRIALNASGQ</sequence>
<name>A0A4Y8ZNM2_9SPHN</name>
<comment type="caution">
    <text evidence="2">The sequence shown here is derived from an EMBL/GenBank/DDBJ whole genome shotgun (WGS) entry which is preliminary data.</text>
</comment>
<evidence type="ECO:0000313" key="2">
    <source>
        <dbReference type="EMBL" id="TFI57601.1"/>
    </source>
</evidence>
<reference evidence="2 3" key="1">
    <citation type="submission" date="2019-03" db="EMBL/GenBank/DDBJ databases">
        <title>Genome sequence of Sphingomonas sp. 17J27-24.</title>
        <authorList>
            <person name="Kim M."/>
            <person name="Maeng S."/>
            <person name="Sathiyaraj S."/>
        </authorList>
    </citation>
    <scope>NUCLEOTIDE SEQUENCE [LARGE SCALE GENOMIC DNA]</scope>
    <source>
        <strain evidence="2 3">17J27-24</strain>
    </source>
</reference>
<dbReference type="RefSeq" id="WP_135087776.1">
    <property type="nucleotide sequence ID" value="NZ_SPDV01000028.1"/>
</dbReference>
<gene>
    <name evidence="2" type="ORF">E2493_13830</name>
</gene>
<dbReference type="Proteomes" id="UP000298213">
    <property type="component" value="Unassembled WGS sequence"/>
</dbReference>
<dbReference type="AlphaFoldDB" id="A0A4Y8ZNM2"/>
<keyword evidence="3" id="KW-1185">Reference proteome</keyword>
<feature type="chain" id="PRO_5021336358" evidence="1">
    <location>
        <begin position="24"/>
        <end position="163"/>
    </location>
</feature>
<protein>
    <submittedName>
        <fullName evidence="2">Uncharacterized protein</fullName>
    </submittedName>
</protein>
<feature type="signal peptide" evidence="1">
    <location>
        <begin position="1"/>
        <end position="23"/>
    </location>
</feature>
<keyword evidence="1" id="KW-0732">Signal</keyword>
<organism evidence="2 3">
    <name type="scientific">Sphingomonas parva</name>
    <dbReference type="NCBI Taxonomy" id="2555898"/>
    <lineage>
        <taxon>Bacteria</taxon>
        <taxon>Pseudomonadati</taxon>
        <taxon>Pseudomonadota</taxon>
        <taxon>Alphaproteobacteria</taxon>
        <taxon>Sphingomonadales</taxon>
        <taxon>Sphingomonadaceae</taxon>
        <taxon>Sphingomonas</taxon>
    </lineage>
</organism>
<dbReference type="EMBL" id="SPDV01000028">
    <property type="protein sequence ID" value="TFI57601.1"/>
    <property type="molecule type" value="Genomic_DNA"/>
</dbReference>
<proteinExistence type="predicted"/>
<accession>A0A4Y8ZNM2</accession>